<dbReference type="HOGENOM" id="CLU_1092246_0_0_1"/>
<feature type="domain" description="Peptidase M60" evidence="2">
    <location>
        <begin position="1"/>
        <end position="206"/>
    </location>
</feature>
<dbReference type="PANTHER" id="PTHR15730">
    <property type="entry name" value="EXPERIMENTAL AUTOIMMUNE PROSTATITIS ANTIGEN 2-RELATED"/>
    <property type="match status" value="1"/>
</dbReference>
<evidence type="ECO:0000313" key="4">
    <source>
        <dbReference type="Proteomes" id="UP000018468"/>
    </source>
</evidence>
<dbReference type="SMART" id="SM01276">
    <property type="entry name" value="M60-like"/>
    <property type="match status" value="1"/>
</dbReference>
<protein>
    <submittedName>
        <fullName evidence="3">TRPM8 channel-associated factor homolog</fullName>
    </submittedName>
</protein>
<dbReference type="Ensembl" id="ENSLOCT00000017609.1">
    <property type="protein sequence ID" value="ENSLOCP00000017577.1"/>
    <property type="gene ID" value="ENSLOCG00000014278.1"/>
</dbReference>
<evidence type="ECO:0000256" key="1">
    <source>
        <dbReference type="ARBA" id="ARBA00009770"/>
    </source>
</evidence>
<keyword evidence="4" id="KW-1185">Reference proteome</keyword>
<dbReference type="PANTHER" id="PTHR15730:SF5">
    <property type="entry name" value="SI:CH211-210B2.2-RELATED"/>
    <property type="match status" value="1"/>
</dbReference>
<dbReference type="FunFam" id="1.10.390.30:FF:000001">
    <property type="entry name" value="TRPM8 channel-associated factor 1"/>
    <property type="match status" value="1"/>
</dbReference>
<dbReference type="EMBL" id="AHAT01014996">
    <property type="status" value="NOT_ANNOTATED_CDS"/>
    <property type="molecule type" value="Genomic_DNA"/>
</dbReference>
<name>W5NAB8_LEPOC</name>
<organism evidence="3 4">
    <name type="scientific">Lepisosteus oculatus</name>
    <name type="common">Spotted gar</name>
    <dbReference type="NCBI Taxonomy" id="7918"/>
    <lineage>
        <taxon>Eukaryota</taxon>
        <taxon>Metazoa</taxon>
        <taxon>Chordata</taxon>
        <taxon>Craniata</taxon>
        <taxon>Vertebrata</taxon>
        <taxon>Euteleostomi</taxon>
        <taxon>Actinopterygii</taxon>
        <taxon>Neopterygii</taxon>
        <taxon>Holostei</taxon>
        <taxon>Semionotiformes</taxon>
        <taxon>Lepisosteidae</taxon>
        <taxon>Lepisosteus</taxon>
    </lineage>
</organism>
<dbReference type="eggNOG" id="ENOG502QQUS">
    <property type="taxonomic scope" value="Eukaryota"/>
</dbReference>
<dbReference type="InterPro" id="IPR031161">
    <property type="entry name" value="Peptidase_M60_dom"/>
</dbReference>
<dbReference type="OMA" id="MWIVADE"/>
<proteinExistence type="inferred from homology"/>
<reference evidence="4" key="1">
    <citation type="submission" date="2011-12" db="EMBL/GenBank/DDBJ databases">
        <title>The Draft Genome of Lepisosteus oculatus.</title>
        <authorList>
            <consortium name="The Broad Institute Genome Assembly &amp; Analysis Group"/>
            <consortium name="Computational R&amp;D Group"/>
            <consortium name="and Sequencing Platform"/>
            <person name="Di Palma F."/>
            <person name="Alfoldi J."/>
            <person name="Johnson J."/>
            <person name="Berlin A."/>
            <person name="Gnerre S."/>
            <person name="Jaffe D."/>
            <person name="MacCallum I."/>
            <person name="Young S."/>
            <person name="Walker B.J."/>
            <person name="Lander E.S."/>
            <person name="Lindblad-Toh K."/>
        </authorList>
    </citation>
    <scope>NUCLEOTIDE SEQUENCE [LARGE SCALE GENOMIC DNA]</scope>
</reference>
<evidence type="ECO:0000259" key="2">
    <source>
        <dbReference type="PROSITE" id="PS51723"/>
    </source>
</evidence>
<dbReference type="Proteomes" id="UP000018468">
    <property type="component" value="Linkage group LG5"/>
</dbReference>
<sequence>MAPFFRLGESSVSQWRSSARHCPAPWAELEADSVILTVPSDSVCSLDDPTPLLSLWNRITKGVAKLAATAPRFPRQERIVADVQISAGWMHSGYPIMIHLKSVKEIADLQHMKEAGMWGPIHEMGHNQQRELWDIRPHTTEATCNLWSVYIHEEVLGIPRHKAHEELRPHTRKNRIKDYVRKGATLEHWHVWTALETYLQLQEGFGWKPYMQLFSDYQEMSGTGLDNKGKMNLWAERFSLQVKRNLAPFFRAWGWPIEEPLAAKLAALPAWEENPMSSYA</sequence>
<dbReference type="GeneTree" id="ENSGT00390000017365"/>
<dbReference type="Gene3D" id="3.40.390.80">
    <property type="entry name" value="Peptidase M60, enhancin-like domain 2"/>
    <property type="match status" value="1"/>
</dbReference>
<dbReference type="InterPro" id="IPR042279">
    <property type="entry name" value="Pep_M60_3"/>
</dbReference>
<dbReference type="AlphaFoldDB" id="W5NAB8"/>
<accession>W5NAB8</accession>
<dbReference type="Gene3D" id="1.10.390.30">
    <property type="entry name" value="Peptidase M60, enhancin-like domain 3"/>
    <property type="match status" value="1"/>
</dbReference>
<dbReference type="PROSITE" id="PS51723">
    <property type="entry name" value="PEPTIDASE_M60"/>
    <property type="match status" value="1"/>
</dbReference>
<evidence type="ECO:0000313" key="3">
    <source>
        <dbReference type="Ensembl" id="ENSLOCP00000017577.1"/>
    </source>
</evidence>
<dbReference type="FunFam" id="3.40.390.80:FF:000001">
    <property type="entry name" value="TRPM8 channel-associated factor 1"/>
    <property type="match status" value="1"/>
</dbReference>
<dbReference type="InParanoid" id="W5NAB8"/>
<dbReference type="Pfam" id="PF13402">
    <property type="entry name" value="Peptidase_M60"/>
    <property type="match status" value="1"/>
</dbReference>
<reference evidence="3" key="3">
    <citation type="submission" date="2025-09" db="UniProtKB">
        <authorList>
            <consortium name="Ensembl"/>
        </authorList>
    </citation>
    <scope>IDENTIFICATION</scope>
</reference>
<dbReference type="InterPro" id="IPR051244">
    <property type="entry name" value="TCAF"/>
</dbReference>
<dbReference type="Bgee" id="ENSLOCG00000014278">
    <property type="expression patterns" value="Expressed in intestine and 6 other cell types or tissues"/>
</dbReference>
<comment type="similarity">
    <text evidence="1">Belongs to the TCAF family.</text>
</comment>
<reference evidence="3" key="2">
    <citation type="submission" date="2025-08" db="UniProtKB">
        <authorList>
            <consortium name="Ensembl"/>
        </authorList>
    </citation>
    <scope>IDENTIFICATION</scope>
</reference>